<dbReference type="AlphaFoldDB" id="A0A0B1P3W1"/>
<gene>
    <name evidence="1" type="ORF">EV44_g2442</name>
</gene>
<protein>
    <submittedName>
        <fullName evidence="1">Uncharacterized protein</fullName>
    </submittedName>
</protein>
<dbReference type="HOGENOM" id="CLU_1929151_0_0_1"/>
<accession>A0A0B1P3W1</accession>
<organism evidence="1 2">
    <name type="scientific">Uncinula necator</name>
    <name type="common">Grape powdery mildew</name>
    <dbReference type="NCBI Taxonomy" id="52586"/>
    <lineage>
        <taxon>Eukaryota</taxon>
        <taxon>Fungi</taxon>
        <taxon>Dikarya</taxon>
        <taxon>Ascomycota</taxon>
        <taxon>Pezizomycotina</taxon>
        <taxon>Leotiomycetes</taxon>
        <taxon>Erysiphales</taxon>
        <taxon>Erysiphaceae</taxon>
        <taxon>Erysiphe</taxon>
    </lineage>
</organism>
<dbReference type="EMBL" id="JNVN01002391">
    <property type="protein sequence ID" value="KHJ32035.1"/>
    <property type="molecule type" value="Genomic_DNA"/>
</dbReference>
<keyword evidence="2" id="KW-1185">Reference proteome</keyword>
<sequence length="131" mass="15182">MTESDPAILYTATVSPSVFEDTVNLYEELQKRQKLRSLSDMNTAIVAQQVLSTRQMSRIANRWLYDTSADVHTNCRENLIPETIVEIMPGQFPVQTGNGVVHTECIYIYIYIYIHDRRLFLVIIYNHRALT</sequence>
<evidence type="ECO:0000313" key="2">
    <source>
        <dbReference type="Proteomes" id="UP000030854"/>
    </source>
</evidence>
<dbReference type="Proteomes" id="UP000030854">
    <property type="component" value="Unassembled WGS sequence"/>
</dbReference>
<evidence type="ECO:0000313" key="1">
    <source>
        <dbReference type="EMBL" id="KHJ32035.1"/>
    </source>
</evidence>
<name>A0A0B1P3W1_UNCNE</name>
<comment type="caution">
    <text evidence="1">The sequence shown here is derived from an EMBL/GenBank/DDBJ whole genome shotgun (WGS) entry which is preliminary data.</text>
</comment>
<reference evidence="1 2" key="1">
    <citation type="journal article" date="2014" name="BMC Genomics">
        <title>Adaptive genomic structural variation in the grape powdery mildew pathogen, Erysiphe necator.</title>
        <authorList>
            <person name="Jones L."/>
            <person name="Riaz S."/>
            <person name="Morales-Cruz A."/>
            <person name="Amrine K.C."/>
            <person name="McGuire B."/>
            <person name="Gubler W.D."/>
            <person name="Walker M.A."/>
            <person name="Cantu D."/>
        </authorList>
    </citation>
    <scope>NUCLEOTIDE SEQUENCE [LARGE SCALE GENOMIC DNA]</scope>
    <source>
        <strain evidence="2">c</strain>
    </source>
</reference>
<proteinExistence type="predicted"/>